<feature type="domain" description="RNA polymerase sigma factor 70 region 4 type 2" evidence="6">
    <location>
        <begin position="120"/>
        <end position="171"/>
    </location>
</feature>
<comment type="similarity">
    <text evidence="1">Belongs to the sigma-70 factor family. ECF subfamily.</text>
</comment>
<keyword evidence="4" id="KW-0804">Transcription</keyword>
<dbReference type="InterPro" id="IPR039425">
    <property type="entry name" value="RNA_pol_sigma-70-like"/>
</dbReference>
<dbReference type="EMBL" id="AAWS01000004">
    <property type="protein sequence ID" value="EAY31147.1"/>
    <property type="molecule type" value="Genomic_DNA"/>
</dbReference>
<dbReference type="InterPro" id="IPR013325">
    <property type="entry name" value="RNA_pol_sigma_r2"/>
</dbReference>
<evidence type="ECO:0000313" key="8">
    <source>
        <dbReference type="Proteomes" id="UP000004095"/>
    </source>
</evidence>
<gene>
    <name evidence="7" type="ORF">M23134_07557</name>
</gene>
<dbReference type="eggNOG" id="COG1595">
    <property type="taxonomic scope" value="Bacteria"/>
</dbReference>
<dbReference type="InterPro" id="IPR013324">
    <property type="entry name" value="RNA_pol_sigma_r3/r4-like"/>
</dbReference>
<reference evidence="7 8" key="1">
    <citation type="submission" date="2007-01" db="EMBL/GenBank/DDBJ databases">
        <authorList>
            <person name="Haygood M."/>
            <person name="Podell S."/>
            <person name="Anderson C."/>
            <person name="Hopkinson B."/>
            <person name="Roe K."/>
            <person name="Barbeau K."/>
            <person name="Gaasterland T."/>
            <person name="Ferriera S."/>
            <person name="Johnson J."/>
            <person name="Kravitz S."/>
            <person name="Beeson K."/>
            <person name="Sutton G."/>
            <person name="Rogers Y.-H."/>
            <person name="Friedman R."/>
            <person name="Frazier M."/>
            <person name="Venter J.C."/>
        </authorList>
    </citation>
    <scope>NUCLEOTIDE SEQUENCE [LARGE SCALE GENOMIC DNA]</scope>
    <source>
        <strain evidence="7 8">ATCC 23134</strain>
    </source>
</reference>
<dbReference type="GO" id="GO:0016987">
    <property type="term" value="F:sigma factor activity"/>
    <property type="evidence" value="ECO:0007669"/>
    <property type="project" value="UniProtKB-KW"/>
</dbReference>
<accession>A1ZF45</accession>
<keyword evidence="3" id="KW-0731">Sigma factor</keyword>
<dbReference type="PANTHER" id="PTHR43133">
    <property type="entry name" value="RNA POLYMERASE ECF-TYPE SIGMA FACTO"/>
    <property type="match status" value="1"/>
</dbReference>
<evidence type="ECO:0000256" key="4">
    <source>
        <dbReference type="ARBA" id="ARBA00023163"/>
    </source>
</evidence>
<sequence length="188" mass="22238">MNPPEKHIQELVDGCRKKNVQSQEQLYKHFYAYALSVCMRYTANYDEAMEVLNDGFMRIFKKIKLYNSAYPFKSWLRRIMINIALNNQKKYLKHKQGQEIEQASDKHAVDDTYSQLQYKELVALIQLLSPGYRAVFNLYVIDGYTHEEIAEMLKISVGTSKSNLSKARANLRKLLRENYKDEYTRYAR</sequence>
<keyword evidence="8" id="KW-1185">Reference proteome</keyword>
<dbReference type="Pfam" id="PF08281">
    <property type="entry name" value="Sigma70_r4_2"/>
    <property type="match status" value="1"/>
</dbReference>
<evidence type="ECO:0000256" key="3">
    <source>
        <dbReference type="ARBA" id="ARBA00023082"/>
    </source>
</evidence>
<dbReference type="InterPro" id="IPR007627">
    <property type="entry name" value="RNA_pol_sigma70_r2"/>
</dbReference>
<name>A1ZF45_MICM2</name>
<organism evidence="7 8">
    <name type="scientific">Microscilla marina ATCC 23134</name>
    <dbReference type="NCBI Taxonomy" id="313606"/>
    <lineage>
        <taxon>Bacteria</taxon>
        <taxon>Pseudomonadati</taxon>
        <taxon>Bacteroidota</taxon>
        <taxon>Cytophagia</taxon>
        <taxon>Cytophagales</taxon>
        <taxon>Microscillaceae</taxon>
        <taxon>Microscilla</taxon>
    </lineage>
</organism>
<dbReference type="InterPro" id="IPR013249">
    <property type="entry name" value="RNA_pol_sigma70_r4_t2"/>
</dbReference>
<dbReference type="GO" id="GO:0006352">
    <property type="term" value="P:DNA-templated transcription initiation"/>
    <property type="evidence" value="ECO:0007669"/>
    <property type="project" value="InterPro"/>
</dbReference>
<evidence type="ECO:0000313" key="7">
    <source>
        <dbReference type="EMBL" id="EAY31147.1"/>
    </source>
</evidence>
<proteinExistence type="inferred from homology"/>
<evidence type="ECO:0000259" key="6">
    <source>
        <dbReference type="Pfam" id="PF08281"/>
    </source>
</evidence>
<dbReference type="OrthoDB" id="1493925at2"/>
<dbReference type="Gene3D" id="1.10.1740.10">
    <property type="match status" value="1"/>
</dbReference>
<dbReference type="Pfam" id="PF04542">
    <property type="entry name" value="Sigma70_r2"/>
    <property type="match status" value="1"/>
</dbReference>
<evidence type="ECO:0000256" key="2">
    <source>
        <dbReference type="ARBA" id="ARBA00023015"/>
    </source>
</evidence>
<dbReference type="GO" id="GO:0000428">
    <property type="term" value="C:DNA-directed RNA polymerase complex"/>
    <property type="evidence" value="ECO:0007669"/>
    <property type="project" value="UniProtKB-KW"/>
</dbReference>
<keyword evidence="7" id="KW-0240">DNA-directed RNA polymerase</keyword>
<evidence type="ECO:0000259" key="5">
    <source>
        <dbReference type="Pfam" id="PF04542"/>
    </source>
</evidence>
<dbReference type="InterPro" id="IPR036388">
    <property type="entry name" value="WH-like_DNA-bd_sf"/>
</dbReference>
<dbReference type="RefSeq" id="WP_002694301.1">
    <property type="nucleotide sequence ID" value="NZ_AAWS01000004.1"/>
</dbReference>
<protein>
    <submittedName>
        <fullName evidence="7">DNA-directed RNA polymerase specialized sigma subunit, sigma24-like protein</fullName>
    </submittedName>
</protein>
<keyword evidence="2" id="KW-0805">Transcription regulation</keyword>
<dbReference type="InterPro" id="IPR014284">
    <property type="entry name" value="RNA_pol_sigma-70_dom"/>
</dbReference>
<dbReference type="SUPFAM" id="SSF88659">
    <property type="entry name" value="Sigma3 and sigma4 domains of RNA polymerase sigma factors"/>
    <property type="match status" value="1"/>
</dbReference>
<dbReference type="NCBIfam" id="TIGR02937">
    <property type="entry name" value="sigma70-ECF"/>
    <property type="match status" value="1"/>
</dbReference>
<dbReference type="Gene3D" id="1.10.10.10">
    <property type="entry name" value="Winged helix-like DNA-binding domain superfamily/Winged helix DNA-binding domain"/>
    <property type="match status" value="1"/>
</dbReference>
<dbReference type="Proteomes" id="UP000004095">
    <property type="component" value="Unassembled WGS sequence"/>
</dbReference>
<dbReference type="PANTHER" id="PTHR43133:SF46">
    <property type="entry name" value="RNA POLYMERASE SIGMA-70 FACTOR ECF SUBFAMILY"/>
    <property type="match status" value="1"/>
</dbReference>
<evidence type="ECO:0000256" key="1">
    <source>
        <dbReference type="ARBA" id="ARBA00010641"/>
    </source>
</evidence>
<comment type="caution">
    <text evidence="7">The sequence shown here is derived from an EMBL/GenBank/DDBJ whole genome shotgun (WGS) entry which is preliminary data.</text>
</comment>
<dbReference type="GO" id="GO:0003677">
    <property type="term" value="F:DNA binding"/>
    <property type="evidence" value="ECO:0007669"/>
    <property type="project" value="InterPro"/>
</dbReference>
<dbReference type="AlphaFoldDB" id="A1ZF45"/>
<feature type="domain" description="RNA polymerase sigma-70 region 2" evidence="5">
    <location>
        <begin position="26"/>
        <end position="87"/>
    </location>
</feature>
<dbReference type="SUPFAM" id="SSF88946">
    <property type="entry name" value="Sigma2 domain of RNA polymerase sigma factors"/>
    <property type="match status" value="1"/>
</dbReference>
<dbReference type="CDD" id="cd06171">
    <property type="entry name" value="Sigma70_r4"/>
    <property type="match status" value="1"/>
</dbReference>